<evidence type="ECO:0000313" key="2">
    <source>
        <dbReference type="EMBL" id="CAJ0808931.1"/>
    </source>
</evidence>
<sequence>MKTINKHSKHRPAGASSVEYALLLVMVAIVLVGVMASVEGSVGDFWSNAASVLMAPGGFG</sequence>
<proteinExistence type="predicted"/>
<dbReference type="RefSeq" id="WP_199030383.1">
    <property type="nucleotide sequence ID" value="NZ_CATZLL010000001.1"/>
</dbReference>
<feature type="transmembrane region" description="Helical" evidence="1">
    <location>
        <begin position="20"/>
        <end position="38"/>
    </location>
</feature>
<name>A0ABM9JYY5_9RALS</name>
<keyword evidence="1" id="KW-1133">Transmembrane helix</keyword>
<organism evidence="2 3">
    <name type="scientific">Ralstonia flaminis</name>
    <dbReference type="NCBI Taxonomy" id="3058597"/>
    <lineage>
        <taxon>Bacteria</taxon>
        <taxon>Pseudomonadati</taxon>
        <taxon>Pseudomonadota</taxon>
        <taxon>Betaproteobacteria</taxon>
        <taxon>Burkholderiales</taxon>
        <taxon>Burkholderiaceae</taxon>
        <taxon>Ralstonia</taxon>
    </lineage>
</organism>
<keyword evidence="3" id="KW-1185">Reference proteome</keyword>
<comment type="caution">
    <text evidence="2">The sequence shown here is derived from an EMBL/GenBank/DDBJ whole genome shotgun (WGS) entry which is preliminary data.</text>
</comment>
<accession>A0ABM9JYY5</accession>
<protein>
    <recommendedName>
        <fullName evidence="4">Flp family type IVb pilin</fullName>
    </recommendedName>
</protein>
<evidence type="ECO:0008006" key="4">
    <source>
        <dbReference type="Google" id="ProtNLM"/>
    </source>
</evidence>
<dbReference type="EMBL" id="CATZLL010000001">
    <property type="protein sequence ID" value="CAJ0808931.1"/>
    <property type="molecule type" value="Genomic_DNA"/>
</dbReference>
<evidence type="ECO:0000256" key="1">
    <source>
        <dbReference type="SAM" id="Phobius"/>
    </source>
</evidence>
<keyword evidence="1" id="KW-0472">Membrane</keyword>
<evidence type="ECO:0000313" key="3">
    <source>
        <dbReference type="Proteomes" id="UP001189757"/>
    </source>
</evidence>
<keyword evidence="1" id="KW-0812">Transmembrane</keyword>
<dbReference type="Proteomes" id="UP001189757">
    <property type="component" value="Unassembled WGS sequence"/>
</dbReference>
<gene>
    <name evidence="2" type="ORF">LMG18101_00468</name>
</gene>
<reference evidence="2 3" key="1">
    <citation type="submission" date="2023-07" db="EMBL/GenBank/DDBJ databases">
        <authorList>
            <person name="Peeters C."/>
        </authorList>
    </citation>
    <scope>NUCLEOTIDE SEQUENCE [LARGE SCALE GENOMIC DNA]</scope>
    <source>
        <strain evidence="2 3">LMG 18101</strain>
    </source>
</reference>